<dbReference type="FunFam" id="3.40.50.720:FF:000173">
    <property type="entry name" value="3-oxoacyl-[acyl-carrier protein] reductase"/>
    <property type="match status" value="1"/>
</dbReference>
<feature type="active site" description="Proton acceptor" evidence="3">
    <location>
        <position position="155"/>
    </location>
</feature>
<dbReference type="AlphaFoldDB" id="A0A1C3EFS2"/>
<dbReference type="InterPro" id="IPR057326">
    <property type="entry name" value="KR_dom"/>
</dbReference>
<evidence type="ECO:0000313" key="7">
    <source>
        <dbReference type="EMBL" id="ODA32106.1"/>
    </source>
</evidence>
<feature type="binding site" evidence="4">
    <location>
        <position position="90"/>
    </location>
    <ligand>
        <name>NADP(+)</name>
        <dbReference type="ChEBI" id="CHEBI:58349"/>
    </ligand>
</feature>
<dbReference type="EMBL" id="LYDR01000071">
    <property type="protein sequence ID" value="ODA32106.1"/>
    <property type="molecule type" value="Genomic_DNA"/>
</dbReference>
<dbReference type="PRINTS" id="PR00080">
    <property type="entry name" value="SDRFAMILY"/>
</dbReference>
<evidence type="ECO:0000313" key="8">
    <source>
        <dbReference type="Proteomes" id="UP000094828"/>
    </source>
</evidence>
<proteinExistence type="inferred from homology"/>
<protein>
    <recommendedName>
        <fullName evidence="5">3-oxoacyl-[acyl-carrier-protein] reductase</fullName>
        <ecNumber evidence="5">1.1.1.100</ecNumber>
    </recommendedName>
</protein>
<dbReference type="PANTHER" id="PTHR42879">
    <property type="entry name" value="3-OXOACYL-(ACYL-CARRIER-PROTEIN) REDUCTASE"/>
    <property type="match status" value="1"/>
</dbReference>
<gene>
    <name evidence="7" type="ORF">A6X21_21575</name>
</gene>
<dbReference type="InterPro" id="IPR036291">
    <property type="entry name" value="NAD(P)-bd_dom_sf"/>
</dbReference>
<dbReference type="GO" id="GO:0004316">
    <property type="term" value="F:3-oxoacyl-[acyl-carrier-protein] reductase (NADPH) activity"/>
    <property type="evidence" value="ECO:0007669"/>
    <property type="project" value="UniProtKB-UniRule"/>
</dbReference>
<dbReference type="PANTHER" id="PTHR42879:SF2">
    <property type="entry name" value="3-OXOACYL-[ACYL-CARRIER-PROTEIN] REDUCTASE FABG"/>
    <property type="match status" value="1"/>
</dbReference>
<keyword evidence="5" id="KW-0444">Lipid biosynthesis</keyword>
<organism evidence="7 8">
    <name type="scientific">Planctopirus hydrillae</name>
    <dbReference type="NCBI Taxonomy" id="1841610"/>
    <lineage>
        <taxon>Bacteria</taxon>
        <taxon>Pseudomonadati</taxon>
        <taxon>Planctomycetota</taxon>
        <taxon>Planctomycetia</taxon>
        <taxon>Planctomycetales</taxon>
        <taxon>Planctomycetaceae</taxon>
        <taxon>Planctopirus</taxon>
    </lineage>
</organism>
<dbReference type="InterPro" id="IPR002347">
    <property type="entry name" value="SDR_fam"/>
</dbReference>
<dbReference type="PROSITE" id="PS00061">
    <property type="entry name" value="ADH_SHORT"/>
    <property type="match status" value="1"/>
</dbReference>
<comment type="similarity">
    <text evidence="1 5">Belongs to the short-chain dehydrogenases/reductases (SDR) family.</text>
</comment>
<dbReference type="NCBIfam" id="TIGR01830">
    <property type="entry name" value="3oxo_ACP_reduc"/>
    <property type="match status" value="1"/>
</dbReference>
<accession>A0A1C3EFS2</accession>
<dbReference type="NCBIfam" id="NF009466">
    <property type="entry name" value="PRK12826.1-2"/>
    <property type="match status" value="1"/>
</dbReference>
<evidence type="ECO:0000256" key="2">
    <source>
        <dbReference type="ARBA" id="ARBA00023002"/>
    </source>
</evidence>
<dbReference type="SMART" id="SM00822">
    <property type="entry name" value="PKS_KR"/>
    <property type="match status" value="1"/>
</dbReference>
<evidence type="ECO:0000259" key="6">
    <source>
        <dbReference type="SMART" id="SM00822"/>
    </source>
</evidence>
<sequence>MDLTGRVALVTGGSRGIGKAIVLKLARAGAKVAFVYQSSEAPALAIVEELKASGHESWALKCDVANKAACDQVVEQVVEKWGKVDILVNNAGIIRDGLLATMTIEQWQAVIDTNLTSVFNFCQAVTRPMMSARYGRIVNMSSVSADFSNPGQANYAASKAGIEGFSRCMAVELAKRNVTVNCVAPGFIETDMTVAVVNAAGETIKKAIPCKRLGQPDDIAFAVHFLVSNEASYITGQTLKVDGGLTLGGMG</sequence>
<feature type="binding site" evidence="4">
    <location>
        <begin position="12"/>
        <end position="15"/>
    </location>
    <ligand>
        <name>NADP(+)</name>
        <dbReference type="ChEBI" id="CHEBI:58349"/>
    </ligand>
</feature>
<dbReference type="STRING" id="1841610.A6X21_21575"/>
<dbReference type="OrthoDB" id="9803333at2"/>
<keyword evidence="4 5" id="KW-0521">NADP</keyword>
<dbReference type="Pfam" id="PF13561">
    <property type="entry name" value="adh_short_C2"/>
    <property type="match status" value="1"/>
</dbReference>
<dbReference type="InterPro" id="IPR020904">
    <property type="entry name" value="Sc_DH/Rdtase_CS"/>
</dbReference>
<name>A0A1C3EFS2_9PLAN</name>
<comment type="subunit">
    <text evidence="5">Homotetramer.</text>
</comment>
<comment type="catalytic activity">
    <reaction evidence="5">
        <text>a (3R)-hydroxyacyl-[ACP] + NADP(+) = a 3-oxoacyl-[ACP] + NADPH + H(+)</text>
        <dbReference type="Rhea" id="RHEA:17397"/>
        <dbReference type="Rhea" id="RHEA-COMP:9916"/>
        <dbReference type="Rhea" id="RHEA-COMP:9945"/>
        <dbReference type="ChEBI" id="CHEBI:15378"/>
        <dbReference type="ChEBI" id="CHEBI:57783"/>
        <dbReference type="ChEBI" id="CHEBI:58349"/>
        <dbReference type="ChEBI" id="CHEBI:78776"/>
        <dbReference type="ChEBI" id="CHEBI:78827"/>
        <dbReference type="EC" id="1.1.1.100"/>
    </reaction>
</comment>
<reference evidence="7 8" key="1">
    <citation type="submission" date="2016-05" db="EMBL/GenBank/DDBJ databases">
        <title>Genomic and physiological characterization of Planctopirus sp. isolated from fresh water lake.</title>
        <authorList>
            <person name="Subhash Y."/>
            <person name="Ramana C."/>
        </authorList>
    </citation>
    <scope>NUCLEOTIDE SEQUENCE [LARGE SCALE GENOMIC DNA]</scope>
    <source>
        <strain evidence="7 8">JC280</strain>
    </source>
</reference>
<keyword evidence="2 5" id="KW-0560">Oxidoreductase</keyword>
<feature type="binding site" evidence="4">
    <location>
        <begin position="155"/>
        <end position="159"/>
    </location>
    <ligand>
        <name>NADP(+)</name>
        <dbReference type="ChEBI" id="CHEBI:58349"/>
    </ligand>
</feature>
<evidence type="ECO:0000256" key="4">
    <source>
        <dbReference type="PIRSR" id="PIRSR611284-2"/>
    </source>
</evidence>
<comment type="pathway">
    <text evidence="5">Lipid metabolism; fatty acid biosynthesis.</text>
</comment>
<dbReference type="PRINTS" id="PR00081">
    <property type="entry name" value="GDHRDH"/>
</dbReference>
<dbReference type="NCBIfam" id="NF005559">
    <property type="entry name" value="PRK07231.1"/>
    <property type="match status" value="1"/>
</dbReference>
<feature type="binding site" evidence="4">
    <location>
        <position position="188"/>
    </location>
    <ligand>
        <name>NADP(+)</name>
        <dbReference type="ChEBI" id="CHEBI:58349"/>
    </ligand>
</feature>
<dbReference type="UniPathway" id="UPA00094"/>
<evidence type="ECO:0000256" key="5">
    <source>
        <dbReference type="RuleBase" id="RU366074"/>
    </source>
</evidence>
<dbReference type="Proteomes" id="UP000094828">
    <property type="component" value="Unassembled WGS sequence"/>
</dbReference>
<dbReference type="CDD" id="cd05333">
    <property type="entry name" value="BKR_SDR_c"/>
    <property type="match status" value="1"/>
</dbReference>
<keyword evidence="5" id="KW-0276">Fatty acid metabolism</keyword>
<evidence type="ECO:0000256" key="1">
    <source>
        <dbReference type="ARBA" id="ARBA00006484"/>
    </source>
</evidence>
<comment type="caution">
    <text evidence="7">The sequence shown here is derived from an EMBL/GenBank/DDBJ whole genome shotgun (WGS) entry which is preliminary data.</text>
</comment>
<keyword evidence="5" id="KW-0275">Fatty acid biosynthesis</keyword>
<dbReference type="GO" id="GO:0006633">
    <property type="term" value="P:fatty acid biosynthetic process"/>
    <property type="evidence" value="ECO:0007669"/>
    <property type="project" value="UniProtKB-UniPathway"/>
</dbReference>
<keyword evidence="5" id="KW-0443">Lipid metabolism</keyword>
<feature type="domain" description="Ketoreductase" evidence="6">
    <location>
        <begin position="6"/>
        <end position="219"/>
    </location>
</feature>
<dbReference type="InterPro" id="IPR050259">
    <property type="entry name" value="SDR"/>
</dbReference>
<dbReference type="SUPFAM" id="SSF51735">
    <property type="entry name" value="NAD(P)-binding Rossmann-fold domains"/>
    <property type="match status" value="1"/>
</dbReference>
<dbReference type="RefSeq" id="WP_068847640.1">
    <property type="nucleotide sequence ID" value="NZ_LYDR01000071.1"/>
</dbReference>
<dbReference type="Gene3D" id="3.40.50.720">
    <property type="entry name" value="NAD(P)-binding Rossmann-like Domain"/>
    <property type="match status" value="1"/>
</dbReference>
<dbReference type="GO" id="GO:0051287">
    <property type="term" value="F:NAD binding"/>
    <property type="evidence" value="ECO:0007669"/>
    <property type="project" value="UniProtKB-UniRule"/>
</dbReference>
<dbReference type="InterPro" id="IPR011284">
    <property type="entry name" value="3oxo_ACP_reduc"/>
</dbReference>
<dbReference type="EC" id="1.1.1.100" evidence="5"/>
<dbReference type="NCBIfam" id="NF004200">
    <property type="entry name" value="PRK05653.1-5"/>
    <property type="match status" value="1"/>
</dbReference>
<keyword evidence="8" id="KW-1185">Reference proteome</keyword>
<comment type="function">
    <text evidence="5">Catalyzes the NADPH-dependent reduction of beta-ketoacyl-ACP substrates to beta-hydroxyacyl-ACP products, the first reductive step in the elongation cycle of fatty acid biosynthesis.</text>
</comment>
<evidence type="ECO:0000256" key="3">
    <source>
        <dbReference type="PIRSR" id="PIRSR611284-1"/>
    </source>
</evidence>